<dbReference type="PROSITE" id="PS50889">
    <property type="entry name" value="S4"/>
    <property type="match status" value="1"/>
</dbReference>
<reference evidence="11 12" key="1">
    <citation type="journal article" date="2014" name="BMC Genomics">
        <title>A genomic perspective on a new bacterial genus and species from the Alcaligenaceae family, Basilea psittacipulmonis.</title>
        <authorList>
            <person name="Whiteson K.L."/>
            <person name="Hernandez D."/>
            <person name="Lazarevic V."/>
            <person name="Gaia N."/>
            <person name="Farinelli L."/>
            <person name="Francois P."/>
            <person name="Pilo P."/>
            <person name="Frey J."/>
            <person name="Schrenzel J."/>
        </authorList>
    </citation>
    <scope>NUCLEOTIDE SEQUENCE [LARGE SCALE GENOMIC DNA]</scope>
    <source>
        <strain evidence="11 12">DSM 24701</strain>
    </source>
</reference>
<dbReference type="InterPro" id="IPR050188">
    <property type="entry name" value="RluA_PseudoU_synthase"/>
</dbReference>
<dbReference type="Pfam" id="PF00849">
    <property type="entry name" value="PseudoU_synth_2"/>
    <property type="match status" value="1"/>
</dbReference>
<dbReference type="CDD" id="cd02869">
    <property type="entry name" value="PseudoU_synth_RluA_like"/>
    <property type="match status" value="1"/>
</dbReference>
<dbReference type="NCBIfam" id="TIGR00005">
    <property type="entry name" value="rluA_subfam"/>
    <property type="match status" value="1"/>
</dbReference>
<evidence type="ECO:0000313" key="12">
    <source>
        <dbReference type="Proteomes" id="UP000028945"/>
    </source>
</evidence>
<dbReference type="GO" id="GO:0000455">
    <property type="term" value="P:enzyme-directed rRNA pseudouridine synthesis"/>
    <property type="evidence" value="ECO:0007669"/>
    <property type="project" value="TreeGrafter"/>
</dbReference>
<dbReference type="OrthoDB" id="9785808at2"/>
<dbReference type="KEGG" id="bpsi:IX83_08070"/>
<dbReference type="AlphaFoldDB" id="A0A077DJM4"/>
<dbReference type="Gene3D" id="3.10.290.10">
    <property type="entry name" value="RNA-binding S4 domain"/>
    <property type="match status" value="1"/>
</dbReference>
<evidence type="ECO:0000256" key="6">
    <source>
        <dbReference type="ARBA" id="ARBA00023235"/>
    </source>
</evidence>
<dbReference type="InterPro" id="IPR020103">
    <property type="entry name" value="PsdUridine_synth_cat_dom_sf"/>
</dbReference>
<comment type="catalytic activity">
    <reaction evidence="1">
        <text>uridine(955/2504/2580) in 23S rRNA = pseudouridine(955/2504/2580) in 23S rRNA</text>
        <dbReference type="Rhea" id="RHEA:42528"/>
        <dbReference type="Rhea" id="RHEA-COMP:10099"/>
        <dbReference type="Rhea" id="RHEA-COMP:10100"/>
        <dbReference type="ChEBI" id="CHEBI:65314"/>
        <dbReference type="ChEBI" id="CHEBI:65315"/>
        <dbReference type="EC" id="5.4.99.24"/>
    </reaction>
</comment>
<feature type="active site" evidence="7">
    <location>
        <position position="146"/>
    </location>
</feature>
<dbReference type="InterPro" id="IPR036986">
    <property type="entry name" value="S4_RNA-bd_sf"/>
</dbReference>
<keyword evidence="6 9" id="KW-0413">Isomerase</keyword>
<dbReference type="PROSITE" id="PS01129">
    <property type="entry name" value="PSI_RLU"/>
    <property type="match status" value="1"/>
</dbReference>
<proteinExistence type="inferred from homology"/>
<dbReference type="GO" id="GO:0003723">
    <property type="term" value="F:RNA binding"/>
    <property type="evidence" value="ECO:0007669"/>
    <property type="project" value="UniProtKB-KW"/>
</dbReference>
<dbReference type="RefSeq" id="WP_038501093.1">
    <property type="nucleotide sequence ID" value="NZ_AFWK01000035.1"/>
</dbReference>
<dbReference type="InterPro" id="IPR002942">
    <property type="entry name" value="S4_RNA-bd"/>
</dbReference>
<dbReference type="SUPFAM" id="SSF55174">
    <property type="entry name" value="Alpha-L RNA-binding motif"/>
    <property type="match status" value="1"/>
</dbReference>
<comment type="catalytic activity">
    <reaction evidence="9">
        <text>a uridine in RNA = a pseudouridine in RNA</text>
        <dbReference type="Rhea" id="RHEA:48348"/>
        <dbReference type="Rhea" id="RHEA-COMP:12068"/>
        <dbReference type="Rhea" id="RHEA-COMP:12069"/>
        <dbReference type="ChEBI" id="CHEBI:65314"/>
        <dbReference type="ChEBI" id="CHEBI:65315"/>
    </reaction>
</comment>
<dbReference type="EMBL" id="CP009238">
    <property type="protein sequence ID" value="AIL33258.1"/>
    <property type="molecule type" value="Genomic_DNA"/>
</dbReference>
<organism evidence="11 12">
    <name type="scientific">Basilea psittacipulmonis DSM 24701</name>
    <dbReference type="NCBI Taxonomy" id="1072685"/>
    <lineage>
        <taxon>Bacteria</taxon>
        <taxon>Pseudomonadati</taxon>
        <taxon>Pseudomonadota</taxon>
        <taxon>Betaproteobacteria</taxon>
        <taxon>Burkholderiales</taxon>
        <taxon>Alcaligenaceae</taxon>
        <taxon>Basilea</taxon>
    </lineage>
</organism>
<evidence type="ECO:0000256" key="1">
    <source>
        <dbReference type="ARBA" id="ARBA00000381"/>
    </source>
</evidence>
<dbReference type="STRING" id="1072685.IX83_08070"/>
<dbReference type="EC" id="5.4.99.-" evidence="9"/>
<feature type="domain" description="RNA-binding S4" evidence="10">
    <location>
        <begin position="26"/>
        <end position="84"/>
    </location>
</feature>
<evidence type="ECO:0000256" key="7">
    <source>
        <dbReference type="PIRSR" id="PIRSR606225-1"/>
    </source>
</evidence>
<evidence type="ECO:0000313" key="11">
    <source>
        <dbReference type="EMBL" id="AIL33258.1"/>
    </source>
</evidence>
<dbReference type="InterPro" id="IPR006145">
    <property type="entry name" value="PsdUridine_synth_RsuA/RluA"/>
</dbReference>
<dbReference type="Pfam" id="PF01479">
    <property type="entry name" value="S4"/>
    <property type="match status" value="1"/>
</dbReference>
<evidence type="ECO:0000256" key="2">
    <source>
        <dbReference type="ARBA" id="ARBA00002876"/>
    </source>
</evidence>
<keyword evidence="4" id="KW-0698">rRNA processing</keyword>
<dbReference type="InterPro" id="IPR006224">
    <property type="entry name" value="PsdUridine_synth_RluA-like_CS"/>
</dbReference>
<evidence type="ECO:0000256" key="5">
    <source>
        <dbReference type="ARBA" id="ARBA00022884"/>
    </source>
</evidence>
<name>A0A077DJM4_9BURK</name>
<dbReference type="SMART" id="SM00363">
    <property type="entry name" value="S4"/>
    <property type="match status" value="1"/>
</dbReference>
<sequence length="322" mass="36714">MDKDSKKNKSQNSVQLLTIDESSNGQRLDNFLIKICKGVPKSHLYKAIRSGQVRVNRGRAKQETRLSPGDVVRIPPLRMADKSETYTNWVPQAHFPIVYEDEVLLVINKPAGVAVHGGSGVSFGVIEQIRASRPDAKFLELVHRLDKETSGLLMIAKKRSALVTLQDYMRHSQGNKEYLALVKGDWVNERQHIKLPLYKYLTPSGERRVKVDKEQGKYAHTIVSLQERYNGLCSLVKCQIKTGRTHQIRVHLASQQHPIINDDKYGDELTNQQFEQLGFKRMFLHACQLDIPHPVTQTPLHLTAPLPDECQQILIKIKTYIK</sequence>
<dbReference type="GO" id="GO:0160141">
    <property type="term" value="F:23S rRNA pseudouridine(955/2504/2580) synthase activity"/>
    <property type="evidence" value="ECO:0007669"/>
    <property type="project" value="UniProtKB-EC"/>
</dbReference>
<dbReference type="SUPFAM" id="SSF55120">
    <property type="entry name" value="Pseudouridine synthase"/>
    <property type="match status" value="1"/>
</dbReference>
<evidence type="ECO:0000256" key="4">
    <source>
        <dbReference type="ARBA" id="ARBA00022552"/>
    </source>
</evidence>
<protein>
    <recommendedName>
        <fullName evidence="9">Pseudouridine synthase</fullName>
        <ecNumber evidence="9">5.4.99.-</ecNumber>
    </recommendedName>
</protein>
<dbReference type="CDD" id="cd00165">
    <property type="entry name" value="S4"/>
    <property type="match status" value="1"/>
</dbReference>
<dbReference type="Gene3D" id="3.30.2350.10">
    <property type="entry name" value="Pseudouridine synthase"/>
    <property type="match status" value="1"/>
</dbReference>
<evidence type="ECO:0000256" key="3">
    <source>
        <dbReference type="ARBA" id="ARBA00010876"/>
    </source>
</evidence>
<dbReference type="InterPro" id="IPR006225">
    <property type="entry name" value="PsdUridine_synth_RluC/D"/>
</dbReference>
<dbReference type="Proteomes" id="UP000028945">
    <property type="component" value="Chromosome"/>
</dbReference>
<keyword evidence="12" id="KW-1185">Reference proteome</keyword>
<dbReference type="PANTHER" id="PTHR21600">
    <property type="entry name" value="MITOCHONDRIAL RNA PSEUDOURIDINE SYNTHASE"/>
    <property type="match status" value="1"/>
</dbReference>
<comment type="similarity">
    <text evidence="3 9">Belongs to the pseudouridine synthase RluA family.</text>
</comment>
<evidence type="ECO:0000256" key="8">
    <source>
        <dbReference type="PROSITE-ProRule" id="PRU00182"/>
    </source>
</evidence>
<keyword evidence="5 8" id="KW-0694">RNA-binding</keyword>
<gene>
    <name evidence="11" type="ORF">IX83_08070</name>
</gene>
<dbReference type="PANTHER" id="PTHR21600:SF92">
    <property type="entry name" value="RIBOSOMAL LARGE SUBUNIT PSEUDOURIDINE SYNTHASE C"/>
    <property type="match status" value="1"/>
</dbReference>
<evidence type="ECO:0000259" key="10">
    <source>
        <dbReference type="SMART" id="SM00363"/>
    </source>
</evidence>
<dbReference type="eggNOG" id="COG0564">
    <property type="taxonomic scope" value="Bacteria"/>
</dbReference>
<comment type="function">
    <text evidence="2">Responsible for synthesis of pseudouridine from uracil at positions 955, 2504 and 2580 in 23S ribosomal RNA.</text>
</comment>
<dbReference type="HOGENOM" id="CLU_016902_1_1_4"/>
<evidence type="ECO:0000256" key="9">
    <source>
        <dbReference type="RuleBase" id="RU362028"/>
    </source>
</evidence>
<accession>A0A077DJM4</accession>